<keyword evidence="3" id="KW-1185">Reference proteome</keyword>
<dbReference type="AlphaFoldDB" id="Q0RSD5"/>
<dbReference type="Proteomes" id="UP000000657">
    <property type="component" value="Chromosome"/>
</dbReference>
<dbReference type="HOGENOM" id="CLU_102935_1_0_11"/>
<feature type="domain" description="RES" evidence="1">
    <location>
        <begin position="47"/>
        <end position="196"/>
    </location>
</feature>
<accession>Q0RSD5</accession>
<protein>
    <recommendedName>
        <fullName evidence="1">RES domain-containing protein</fullName>
    </recommendedName>
</protein>
<evidence type="ECO:0000313" key="2">
    <source>
        <dbReference type="EMBL" id="CAJ59528.1"/>
    </source>
</evidence>
<evidence type="ECO:0000313" key="3">
    <source>
        <dbReference type="Proteomes" id="UP000000657"/>
    </source>
</evidence>
<dbReference type="SMART" id="SM00953">
    <property type="entry name" value="RES"/>
    <property type="match status" value="1"/>
</dbReference>
<dbReference type="InterPro" id="IPR014914">
    <property type="entry name" value="RES_dom"/>
</dbReference>
<sequence>MPPKGDRAAPRFHEVPPGTLLWRVTAPAKPATPEAEQPLFRAPAREVESHGGRWGGRFDATPDCPYPFCYAAFDDLTALCEVLLRDIPFGAEERYLPHAVAAGRRLVLLETLRPLWLVSLLAAADLAAARQDTWLVHTDDVNYPITRLWAHWLRDGDGPAGQGPPAGLVWPSKRQPTGRAVLLFGDRCGDAVRYSPLGSLRLDQPPGLDWLNRRLALVRTRIGPPWPGPSV</sequence>
<gene>
    <name evidence="2" type="ordered locus">FRAAL0860</name>
</gene>
<name>Q0RSD5_FRAAA</name>
<dbReference type="EMBL" id="CT573213">
    <property type="protein sequence ID" value="CAJ59528.1"/>
    <property type="molecule type" value="Genomic_DNA"/>
</dbReference>
<dbReference type="eggNOG" id="ENOG503386C">
    <property type="taxonomic scope" value="Bacteria"/>
</dbReference>
<dbReference type="KEGG" id="fal:FRAAL0860"/>
<reference evidence="2 3" key="1">
    <citation type="journal article" date="2007" name="Genome Res.">
        <title>Genome characteristics of facultatively symbiotic Frankia sp. strains reflect host range and host plant biogeography.</title>
        <authorList>
            <person name="Normand P."/>
            <person name="Lapierre P."/>
            <person name="Tisa L.S."/>
            <person name="Gogarten J.P."/>
            <person name="Alloisio N."/>
            <person name="Bagnarol E."/>
            <person name="Bassi C.A."/>
            <person name="Berry A.M."/>
            <person name="Bickhart D.M."/>
            <person name="Choisne N."/>
            <person name="Couloux A."/>
            <person name="Cournoyer B."/>
            <person name="Cruveiller S."/>
            <person name="Daubin V."/>
            <person name="Demange N."/>
            <person name="Francino M.P."/>
            <person name="Goltsman E."/>
            <person name="Huang Y."/>
            <person name="Kopp O.R."/>
            <person name="Labarre L."/>
            <person name="Lapidus A."/>
            <person name="Lavire C."/>
            <person name="Marechal J."/>
            <person name="Martinez M."/>
            <person name="Mastronunzio J.E."/>
            <person name="Mullin B.C."/>
            <person name="Niemann J."/>
            <person name="Pujic P."/>
            <person name="Rawnsley T."/>
            <person name="Rouy Z."/>
            <person name="Schenowitz C."/>
            <person name="Sellstedt A."/>
            <person name="Tavares F."/>
            <person name="Tomkins J.P."/>
            <person name="Vallenet D."/>
            <person name="Valverde C."/>
            <person name="Wall L.G."/>
            <person name="Wang Y."/>
            <person name="Medigue C."/>
            <person name="Benson D.R."/>
        </authorList>
    </citation>
    <scope>NUCLEOTIDE SEQUENCE [LARGE SCALE GENOMIC DNA]</scope>
    <source>
        <strain evidence="3">DSM 45986 / CECT 9034 / ACN14a</strain>
    </source>
</reference>
<proteinExistence type="predicted"/>
<evidence type="ECO:0000259" key="1">
    <source>
        <dbReference type="SMART" id="SM00953"/>
    </source>
</evidence>
<dbReference type="STRING" id="326424.FRAAL0860"/>
<dbReference type="Pfam" id="PF08808">
    <property type="entry name" value="RES"/>
    <property type="match status" value="1"/>
</dbReference>
<organism evidence="2 3">
    <name type="scientific">Frankia alni (strain DSM 45986 / CECT 9034 / ACN14a)</name>
    <dbReference type="NCBI Taxonomy" id="326424"/>
    <lineage>
        <taxon>Bacteria</taxon>
        <taxon>Bacillati</taxon>
        <taxon>Actinomycetota</taxon>
        <taxon>Actinomycetes</taxon>
        <taxon>Frankiales</taxon>
        <taxon>Frankiaceae</taxon>
        <taxon>Frankia</taxon>
    </lineage>
</organism>